<dbReference type="RefSeq" id="WP_025059485.1">
    <property type="nucleotide sequence ID" value="NZ_JAMC01000005.1"/>
</dbReference>
<keyword evidence="1" id="KW-1133">Transmembrane helix</keyword>
<dbReference type="GO" id="GO:0016747">
    <property type="term" value="F:acyltransferase activity, transferring groups other than amino-acyl groups"/>
    <property type="evidence" value="ECO:0007669"/>
    <property type="project" value="InterPro"/>
</dbReference>
<keyword evidence="4" id="KW-1185">Reference proteome</keyword>
<dbReference type="AlphaFoldDB" id="A0A073ITY5"/>
<feature type="transmembrane region" description="Helical" evidence="1">
    <location>
        <begin position="144"/>
        <end position="164"/>
    </location>
</feature>
<dbReference type="EMBL" id="JAMC01000005">
    <property type="protein sequence ID" value="KEJ88867.1"/>
    <property type="molecule type" value="Genomic_DNA"/>
</dbReference>
<dbReference type="Pfam" id="PF01757">
    <property type="entry name" value="Acyl_transf_3"/>
    <property type="match status" value="1"/>
</dbReference>
<dbReference type="PANTHER" id="PTHR37312:SF1">
    <property type="entry name" value="MEMBRANE-BOUND ACYLTRANSFERASE YKRP-RELATED"/>
    <property type="match status" value="1"/>
</dbReference>
<keyword evidence="1" id="KW-0472">Membrane</keyword>
<reference evidence="3 4" key="1">
    <citation type="submission" date="2014-01" db="EMBL/GenBank/DDBJ databases">
        <title>Sulfitobacter donghicola JCM 14565 Genome Sequencing.</title>
        <authorList>
            <person name="Lai Q."/>
            <person name="Hong Z."/>
        </authorList>
    </citation>
    <scope>NUCLEOTIDE SEQUENCE [LARGE SCALE GENOMIC DNA]</scope>
    <source>
        <strain evidence="3 4">JCM 14565</strain>
    </source>
</reference>
<feature type="transmembrane region" description="Helical" evidence="1">
    <location>
        <begin position="225"/>
        <end position="242"/>
    </location>
</feature>
<sequence length="345" mass="37286">MTHAMTNSISQMASAAHSNHSTRFGAIDSAKGVGIILVVFGHAWRGAMGAGLISDDRLFRYIDAAIYAFHMPLFFFLSGLLFLETLQKYDTGKLLRGRLTRLLWPMALWTWLFFGLKLVAGGEANTPVTVADFPLIPLPPYEHLWFLWALFLIQGILVLLFAALPKSLDAWQLRRFASSFGMLMVALSSFIFVPSLLWGPMVEHAPYFLLGIGAGGLLHLRPPLAVGALGALGFGILTGLVGGEKASVLHSVALLVCAWAAWLFVDGALDPNGLIARSLRYLGQASMAIYLTHTAFTAAVRIVMLKVGAADFALVLPASVLAGLIFPLFVLFAARKLGATKLLGF</sequence>
<evidence type="ECO:0000313" key="4">
    <source>
        <dbReference type="Proteomes" id="UP000027734"/>
    </source>
</evidence>
<dbReference type="OrthoDB" id="9814956at2"/>
<feature type="transmembrane region" description="Helical" evidence="1">
    <location>
        <begin position="103"/>
        <end position="124"/>
    </location>
</feature>
<dbReference type="InterPro" id="IPR052734">
    <property type="entry name" value="Nod_factor_acetyltransferase"/>
</dbReference>
<feature type="transmembrane region" description="Helical" evidence="1">
    <location>
        <begin position="21"/>
        <end position="44"/>
    </location>
</feature>
<feature type="transmembrane region" description="Helical" evidence="1">
    <location>
        <begin position="176"/>
        <end position="198"/>
    </location>
</feature>
<gene>
    <name evidence="3" type="ORF">DSW25_13200</name>
</gene>
<dbReference type="PANTHER" id="PTHR37312">
    <property type="entry name" value="MEMBRANE-BOUND ACYLTRANSFERASE YKRP-RELATED"/>
    <property type="match status" value="1"/>
</dbReference>
<evidence type="ECO:0000313" key="3">
    <source>
        <dbReference type="EMBL" id="KEJ88867.1"/>
    </source>
</evidence>
<dbReference type="Proteomes" id="UP000027734">
    <property type="component" value="Unassembled WGS sequence"/>
</dbReference>
<feature type="transmembrane region" description="Helical" evidence="1">
    <location>
        <begin position="248"/>
        <end position="269"/>
    </location>
</feature>
<name>A0A073ITY5_9RHOB</name>
<accession>A0A073ITY5</accession>
<feature type="transmembrane region" description="Helical" evidence="1">
    <location>
        <begin position="312"/>
        <end position="334"/>
    </location>
</feature>
<protein>
    <recommendedName>
        <fullName evidence="2">Acyltransferase 3 domain-containing protein</fullName>
    </recommendedName>
</protein>
<dbReference type="InterPro" id="IPR002656">
    <property type="entry name" value="Acyl_transf_3_dom"/>
</dbReference>
<dbReference type="eggNOG" id="COG4763">
    <property type="taxonomic scope" value="Bacteria"/>
</dbReference>
<feature type="domain" description="Acyltransferase 3" evidence="2">
    <location>
        <begin position="26"/>
        <end position="326"/>
    </location>
</feature>
<comment type="caution">
    <text evidence="3">The sequence shown here is derived from an EMBL/GenBank/DDBJ whole genome shotgun (WGS) entry which is preliminary data.</text>
</comment>
<keyword evidence="1" id="KW-0812">Transmembrane</keyword>
<dbReference type="STRING" id="1300350.Z948_2110"/>
<feature type="transmembrane region" description="Helical" evidence="1">
    <location>
        <begin position="64"/>
        <end position="83"/>
    </location>
</feature>
<organism evidence="3 4">
    <name type="scientific">Sulfitobacter donghicola DSW-25 = KCTC 12864 = JCM 14565</name>
    <dbReference type="NCBI Taxonomy" id="1300350"/>
    <lineage>
        <taxon>Bacteria</taxon>
        <taxon>Pseudomonadati</taxon>
        <taxon>Pseudomonadota</taxon>
        <taxon>Alphaproteobacteria</taxon>
        <taxon>Rhodobacterales</taxon>
        <taxon>Roseobacteraceae</taxon>
        <taxon>Sulfitobacter</taxon>
    </lineage>
</organism>
<proteinExistence type="predicted"/>
<evidence type="ECO:0000259" key="2">
    <source>
        <dbReference type="Pfam" id="PF01757"/>
    </source>
</evidence>
<feature type="transmembrane region" description="Helical" evidence="1">
    <location>
        <begin position="281"/>
        <end position="300"/>
    </location>
</feature>
<evidence type="ECO:0000256" key="1">
    <source>
        <dbReference type="SAM" id="Phobius"/>
    </source>
</evidence>